<evidence type="ECO:0000313" key="2">
    <source>
        <dbReference type="EMBL" id="MBM7615185.1"/>
    </source>
</evidence>
<dbReference type="EMBL" id="JAFBEE010000010">
    <property type="protein sequence ID" value="MBM7615185.1"/>
    <property type="molecule type" value="Genomic_DNA"/>
</dbReference>
<evidence type="ECO:0000256" key="1">
    <source>
        <dbReference type="SAM" id="Phobius"/>
    </source>
</evidence>
<gene>
    <name evidence="2" type="ORF">JOC73_001747</name>
</gene>
<keyword evidence="1" id="KW-0472">Membrane</keyword>
<keyword evidence="1" id="KW-0812">Transmembrane</keyword>
<dbReference type="RefSeq" id="WP_204402093.1">
    <property type="nucleotide sequence ID" value="NZ_JAFBEE010000010.1"/>
</dbReference>
<sequence>MAEITNAKGQYNLDFLMIPSEYIDSFNNFMTQYGELSDADIYKEILSSKVKVSENVLRQHVNNLDALSQMSGFVSDSTKQRIQMVKRVLTTDTGGSNMQSAVETQFFGGTSLLLWFLTLAAIWRRPFYGFGRGFGRRPFFY</sequence>
<protein>
    <submittedName>
        <fullName evidence="2">Uncharacterized protein</fullName>
    </submittedName>
</protein>
<feature type="transmembrane region" description="Helical" evidence="1">
    <location>
        <begin position="106"/>
        <end position="123"/>
    </location>
</feature>
<accession>A0ABS2NQF1</accession>
<evidence type="ECO:0000313" key="3">
    <source>
        <dbReference type="Proteomes" id="UP001314796"/>
    </source>
</evidence>
<organism evidence="2 3">
    <name type="scientific">Alkaliphilus hydrothermalis</name>
    <dbReference type="NCBI Taxonomy" id="1482730"/>
    <lineage>
        <taxon>Bacteria</taxon>
        <taxon>Bacillati</taxon>
        <taxon>Bacillota</taxon>
        <taxon>Clostridia</taxon>
        <taxon>Peptostreptococcales</taxon>
        <taxon>Natronincolaceae</taxon>
        <taxon>Alkaliphilus</taxon>
    </lineage>
</organism>
<dbReference type="Proteomes" id="UP001314796">
    <property type="component" value="Unassembled WGS sequence"/>
</dbReference>
<name>A0ABS2NQF1_9FIRM</name>
<reference evidence="2 3" key="1">
    <citation type="submission" date="2021-01" db="EMBL/GenBank/DDBJ databases">
        <title>Genomic Encyclopedia of Type Strains, Phase IV (KMG-IV): sequencing the most valuable type-strain genomes for metagenomic binning, comparative biology and taxonomic classification.</title>
        <authorList>
            <person name="Goeker M."/>
        </authorList>
    </citation>
    <scope>NUCLEOTIDE SEQUENCE [LARGE SCALE GENOMIC DNA]</scope>
    <source>
        <strain evidence="2 3">DSM 25890</strain>
    </source>
</reference>
<comment type="caution">
    <text evidence="2">The sequence shown here is derived from an EMBL/GenBank/DDBJ whole genome shotgun (WGS) entry which is preliminary data.</text>
</comment>
<keyword evidence="1" id="KW-1133">Transmembrane helix</keyword>
<keyword evidence="3" id="KW-1185">Reference proteome</keyword>
<proteinExistence type="predicted"/>